<organism evidence="1 2">
    <name type="scientific">Penicillium bovifimosum</name>
    <dbReference type="NCBI Taxonomy" id="126998"/>
    <lineage>
        <taxon>Eukaryota</taxon>
        <taxon>Fungi</taxon>
        <taxon>Dikarya</taxon>
        <taxon>Ascomycota</taxon>
        <taxon>Pezizomycotina</taxon>
        <taxon>Eurotiomycetes</taxon>
        <taxon>Eurotiomycetidae</taxon>
        <taxon>Eurotiales</taxon>
        <taxon>Aspergillaceae</taxon>
        <taxon>Penicillium</taxon>
    </lineage>
</organism>
<dbReference type="OrthoDB" id="5430620at2759"/>
<dbReference type="RefSeq" id="XP_056524906.1">
    <property type="nucleotide sequence ID" value="XM_056662793.1"/>
</dbReference>
<dbReference type="PANTHER" id="PTHR42047:SF1">
    <property type="entry name" value="PROTEIN, PUTATIVE (AFU_ORTHOLOGUE AFUA_6G03560)-RELATED"/>
    <property type="match status" value="1"/>
</dbReference>
<accession>A0A9W9HAU8</accession>
<evidence type="ECO:0000313" key="1">
    <source>
        <dbReference type="EMBL" id="KAJ5143262.1"/>
    </source>
</evidence>
<dbReference type="EMBL" id="JAPQKL010000002">
    <property type="protein sequence ID" value="KAJ5143262.1"/>
    <property type="molecule type" value="Genomic_DNA"/>
</dbReference>
<dbReference type="AlphaFoldDB" id="A0A9W9HAU8"/>
<keyword evidence="2" id="KW-1185">Reference proteome</keyword>
<dbReference type="GeneID" id="81401963"/>
<reference evidence="1" key="2">
    <citation type="journal article" date="2023" name="IMA Fungus">
        <title>Comparative genomic study of the Penicillium genus elucidates a diverse pangenome and 15 lateral gene transfer events.</title>
        <authorList>
            <person name="Petersen C."/>
            <person name="Sorensen T."/>
            <person name="Nielsen M.R."/>
            <person name="Sondergaard T.E."/>
            <person name="Sorensen J.L."/>
            <person name="Fitzpatrick D.A."/>
            <person name="Frisvad J.C."/>
            <person name="Nielsen K.L."/>
        </authorList>
    </citation>
    <scope>NUCLEOTIDE SEQUENCE</scope>
    <source>
        <strain evidence="1">IBT 22155</strain>
    </source>
</reference>
<protein>
    <recommendedName>
        <fullName evidence="3">IgE-binding protein</fullName>
    </recommendedName>
</protein>
<dbReference type="Proteomes" id="UP001149079">
    <property type="component" value="Unassembled WGS sequence"/>
</dbReference>
<evidence type="ECO:0008006" key="3">
    <source>
        <dbReference type="Google" id="ProtNLM"/>
    </source>
</evidence>
<proteinExistence type="predicted"/>
<dbReference type="InterPro" id="IPR052820">
    <property type="entry name" value="PhiA_domain"/>
</dbReference>
<reference evidence="1" key="1">
    <citation type="submission" date="2022-11" db="EMBL/GenBank/DDBJ databases">
        <authorList>
            <person name="Petersen C."/>
        </authorList>
    </citation>
    <scope>NUCLEOTIDE SEQUENCE</scope>
    <source>
        <strain evidence="1">IBT 22155</strain>
    </source>
</reference>
<dbReference type="PANTHER" id="PTHR42047">
    <property type="entry name" value="PROTEIN, PUTATIVE (AFU_ORTHOLOGUE AFUA_6G03560)-RELATED"/>
    <property type="match status" value="1"/>
</dbReference>
<name>A0A9W9HAU8_9EURO</name>
<evidence type="ECO:0000313" key="2">
    <source>
        <dbReference type="Proteomes" id="UP001149079"/>
    </source>
</evidence>
<gene>
    <name evidence="1" type="ORF">N7515_002049</name>
</gene>
<sequence length="192" mass="20364">MATRSGSPIHFLGLNAAGQKFWLGGETASYCPENIVKNCPPGNQTVLAPGGSALVSPVPQVIHSFPFPLFLPLYFPCKKNLTIYQDTSVPGGQRVYVDPNGALSFTQAHSASIPEGSSLGPFEYNAAEPWSHYSFNGWGSSGFMACPADGGRWQVFAALGNATVPQGNVDDCLGFSAIALPYSGETPAWQYI</sequence>
<comment type="caution">
    <text evidence="1">The sequence shown here is derived from an EMBL/GenBank/DDBJ whole genome shotgun (WGS) entry which is preliminary data.</text>
</comment>